<evidence type="ECO:0000256" key="3">
    <source>
        <dbReference type="PROSITE-ProRule" id="PRU00284"/>
    </source>
</evidence>
<evidence type="ECO:0000313" key="5">
    <source>
        <dbReference type="EMBL" id="NJB96400.1"/>
    </source>
</evidence>
<dbReference type="PANTHER" id="PTHR32089:SF112">
    <property type="entry name" value="LYSOZYME-LIKE PROTEIN-RELATED"/>
    <property type="match status" value="1"/>
</dbReference>
<gene>
    <name evidence="5" type="ORF">GGR89_000700</name>
</gene>
<name>A0A7X5XWQ9_9SPHN</name>
<dbReference type="GO" id="GO:0004888">
    <property type="term" value="F:transmembrane signaling receptor activity"/>
    <property type="evidence" value="ECO:0007669"/>
    <property type="project" value="InterPro"/>
</dbReference>
<comment type="similarity">
    <text evidence="2">Belongs to the methyl-accepting chemotaxis (MCP) protein family.</text>
</comment>
<evidence type="ECO:0000256" key="1">
    <source>
        <dbReference type="ARBA" id="ARBA00023224"/>
    </source>
</evidence>
<dbReference type="Gene3D" id="1.10.287.950">
    <property type="entry name" value="Methyl-accepting chemotaxis protein"/>
    <property type="match status" value="1"/>
</dbReference>
<protein>
    <submittedName>
        <fullName evidence="5">Methyl-accepting chemotaxis protein</fullName>
    </submittedName>
</protein>
<dbReference type="SMART" id="SM00283">
    <property type="entry name" value="MA"/>
    <property type="match status" value="1"/>
</dbReference>
<dbReference type="SUPFAM" id="SSF58104">
    <property type="entry name" value="Methyl-accepting chemotaxis protein (MCP) signaling domain"/>
    <property type="match status" value="1"/>
</dbReference>
<keyword evidence="6" id="KW-1185">Reference proteome</keyword>
<dbReference type="InterPro" id="IPR004089">
    <property type="entry name" value="MCPsignal_dom"/>
</dbReference>
<evidence type="ECO:0000256" key="2">
    <source>
        <dbReference type="ARBA" id="ARBA00029447"/>
    </source>
</evidence>
<dbReference type="PROSITE" id="PS50111">
    <property type="entry name" value="CHEMOTAXIS_TRANSDUC_2"/>
    <property type="match status" value="1"/>
</dbReference>
<proteinExistence type="inferred from homology"/>
<dbReference type="AlphaFoldDB" id="A0A7X5XWQ9"/>
<organism evidence="5 6">
    <name type="scientific">Sphingomonas trueperi</name>
    <dbReference type="NCBI Taxonomy" id="53317"/>
    <lineage>
        <taxon>Bacteria</taxon>
        <taxon>Pseudomonadati</taxon>
        <taxon>Pseudomonadota</taxon>
        <taxon>Alphaproteobacteria</taxon>
        <taxon>Sphingomonadales</taxon>
        <taxon>Sphingomonadaceae</taxon>
        <taxon>Sphingomonas</taxon>
    </lineage>
</organism>
<dbReference type="GO" id="GO:0016020">
    <property type="term" value="C:membrane"/>
    <property type="evidence" value="ECO:0007669"/>
    <property type="project" value="InterPro"/>
</dbReference>
<dbReference type="PANTHER" id="PTHR32089">
    <property type="entry name" value="METHYL-ACCEPTING CHEMOTAXIS PROTEIN MCPB"/>
    <property type="match status" value="1"/>
</dbReference>
<dbReference type="PRINTS" id="PR00260">
    <property type="entry name" value="CHEMTRNSDUCR"/>
</dbReference>
<dbReference type="GO" id="GO:0006935">
    <property type="term" value="P:chemotaxis"/>
    <property type="evidence" value="ECO:0007669"/>
    <property type="project" value="InterPro"/>
</dbReference>
<dbReference type="Proteomes" id="UP000531251">
    <property type="component" value="Unassembled WGS sequence"/>
</dbReference>
<sequence length="456" mass="47896">MSDSVSTQALAAAGTMSARIDVAARLHVFDFEGSLQQSSRECWEVLEPEIEAVSAAYWHQWVRCFPEERDWAPSDTAKMIDVGVVFLRSRFLETTAKGWIESIERSVAAAYEKGVPPMALLSMISASDRAALEVLIRRVGGADPRLPVLVDTLMRLSALEADVTVEIYNMYREHAAQVARDRLATEFHTSIGATVEQASRGGEALRGQAVHTSASARGMLGKASEVAAAAEQSAVAMREAAMTAAGLIRAIEDARTEVEAAAAIATRASGQATDAVGMSEMLSDHAKSIESILGLIRDIAGQTNLLALNATIEAARAGDAGRGFAVVAQEVKSLASQTARATDDIAAKIAAIQSATRSTVETNASIRATVSEVQESANRIRSAMEVQAQTVTAITAAVDETALAADSMSATISAIRADTEAVASEIDRVGQGFATLDEQLGALKGSAGEFVAKVAA</sequence>
<evidence type="ECO:0000259" key="4">
    <source>
        <dbReference type="PROSITE" id="PS50111"/>
    </source>
</evidence>
<feature type="domain" description="Methyl-accepting transducer" evidence="4">
    <location>
        <begin position="194"/>
        <end position="423"/>
    </location>
</feature>
<dbReference type="GO" id="GO:0007165">
    <property type="term" value="P:signal transduction"/>
    <property type="evidence" value="ECO:0007669"/>
    <property type="project" value="UniProtKB-KW"/>
</dbReference>
<accession>A0A7X5XWQ9</accession>
<dbReference type="Pfam" id="PF00015">
    <property type="entry name" value="MCPsignal"/>
    <property type="match status" value="1"/>
</dbReference>
<reference evidence="5 6" key="1">
    <citation type="submission" date="2020-03" db="EMBL/GenBank/DDBJ databases">
        <title>Genomic Encyclopedia of Type Strains, Phase IV (KMG-IV): sequencing the most valuable type-strain genomes for metagenomic binning, comparative biology and taxonomic classification.</title>
        <authorList>
            <person name="Goeker M."/>
        </authorList>
    </citation>
    <scope>NUCLEOTIDE SEQUENCE [LARGE SCALE GENOMIC DNA]</scope>
    <source>
        <strain evidence="5 6">DSM 7225</strain>
    </source>
</reference>
<evidence type="ECO:0000313" key="6">
    <source>
        <dbReference type="Proteomes" id="UP000531251"/>
    </source>
</evidence>
<dbReference type="InterPro" id="IPR004090">
    <property type="entry name" value="Chemotax_Me-accpt_rcpt"/>
</dbReference>
<comment type="caution">
    <text evidence="5">The sequence shown here is derived from an EMBL/GenBank/DDBJ whole genome shotgun (WGS) entry which is preliminary data.</text>
</comment>
<dbReference type="EMBL" id="JAATJB010000002">
    <property type="protein sequence ID" value="NJB96400.1"/>
    <property type="molecule type" value="Genomic_DNA"/>
</dbReference>
<keyword evidence="1 3" id="KW-0807">Transducer</keyword>